<feature type="region of interest" description="Disordered" evidence="1">
    <location>
        <begin position="39"/>
        <end position="74"/>
    </location>
</feature>
<evidence type="ECO:0000256" key="1">
    <source>
        <dbReference type="SAM" id="MobiDB-lite"/>
    </source>
</evidence>
<sequence>MSPPTTAAIREPQAEPATAEMGAKLLAFSSIPVIDISALRGTDRAALRPPPPRSAGPARRWASSTSRTTASPRR</sequence>
<evidence type="ECO:0000313" key="2">
    <source>
        <dbReference type="EMBL" id="QQZ50933.1"/>
    </source>
</evidence>
<reference evidence="2" key="1">
    <citation type="submission" date="2021-01" db="EMBL/GenBank/DDBJ databases">
        <title>Genome sequence of Phenylobacterium sp. 20VBR1 isolated from a valley glaceir, Ny-Alesund, Svalbard.</title>
        <authorList>
            <person name="Thomas F.A."/>
            <person name="Krishnan K.P."/>
            <person name="Sinha R.K."/>
        </authorList>
    </citation>
    <scope>NUCLEOTIDE SEQUENCE</scope>
    <source>
        <strain evidence="2">20VBR1</strain>
    </source>
</reference>
<proteinExistence type="predicted"/>
<accession>A0A974P584</accession>
<organism evidence="2">
    <name type="scientific">Phenylobacterium glaciei</name>
    <dbReference type="NCBI Taxonomy" id="2803784"/>
    <lineage>
        <taxon>Bacteria</taxon>
        <taxon>Pseudomonadati</taxon>
        <taxon>Pseudomonadota</taxon>
        <taxon>Alphaproteobacteria</taxon>
        <taxon>Caulobacterales</taxon>
        <taxon>Caulobacteraceae</taxon>
        <taxon>Phenylobacterium</taxon>
    </lineage>
</organism>
<name>A0A974P584_9CAUL</name>
<dbReference type="EMBL" id="CP068570">
    <property type="protein sequence ID" value="QQZ50933.1"/>
    <property type="molecule type" value="Genomic_DNA"/>
</dbReference>
<feature type="compositionally biased region" description="Low complexity" evidence="1">
    <location>
        <begin position="55"/>
        <end position="74"/>
    </location>
</feature>
<dbReference type="AlphaFoldDB" id="A0A974P584"/>
<gene>
    <name evidence="2" type="ORF">JKL49_06740</name>
</gene>
<protein>
    <submittedName>
        <fullName evidence="2">Uncharacterized protein</fullName>
    </submittedName>
</protein>